<gene>
    <name evidence="2" type="ORF">DERYTH_LOCUS24882</name>
</gene>
<dbReference type="AlphaFoldDB" id="A0A9N9K5S8"/>
<evidence type="ECO:0000256" key="1">
    <source>
        <dbReference type="SAM" id="Phobius"/>
    </source>
</evidence>
<accession>A0A9N9K5S8</accession>
<feature type="non-terminal residue" evidence="2">
    <location>
        <position position="316"/>
    </location>
</feature>
<evidence type="ECO:0000313" key="2">
    <source>
        <dbReference type="EMBL" id="CAG8808439.1"/>
    </source>
</evidence>
<reference evidence="2" key="1">
    <citation type="submission" date="2021-06" db="EMBL/GenBank/DDBJ databases">
        <authorList>
            <person name="Kallberg Y."/>
            <person name="Tangrot J."/>
            <person name="Rosling A."/>
        </authorList>
    </citation>
    <scope>NUCLEOTIDE SEQUENCE</scope>
    <source>
        <strain evidence="2">MA453B</strain>
    </source>
</reference>
<comment type="caution">
    <text evidence="2">The sequence shown here is derived from an EMBL/GenBank/DDBJ whole genome shotgun (WGS) entry which is preliminary data.</text>
</comment>
<dbReference type="EMBL" id="CAJVPY010043764">
    <property type="protein sequence ID" value="CAG8808439.1"/>
    <property type="molecule type" value="Genomic_DNA"/>
</dbReference>
<organism evidence="2 3">
    <name type="scientific">Dentiscutata erythropus</name>
    <dbReference type="NCBI Taxonomy" id="1348616"/>
    <lineage>
        <taxon>Eukaryota</taxon>
        <taxon>Fungi</taxon>
        <taxon>Fungi incertae sedis</taxon>
        <taxon>Mucoromycota</taxon>
        <taxon>Glomeromycotina</taxon>
        <taxon>Glomeromycetes</taxon>
        <taxon>Diversisporales</taxon>
        <taxon>Gigasporaceae</taxon>
        <taxon>Dentiscutata</taxon>
    </lineage>
</organism>
<dbReference type="OrthoDB" id="2446683at2759"/>
<name>A0A9N9K5S8_9GLOM</name>
<keyword evidence="3" id="KW-1185">Reference proteome</keyword>
<proteinExistence type="predicted"/>
<evidence type="ECO:0000313" key="3">
    <source>
        <dbReference type="Proteomes" id="UP000789405"/>
    </source>
</evidence>
<protein>
    <submittedName>
        <fullName evidence="2">21473_t:CDS:1</fullName>
    </submittedName>
</protein>
<sequence length="316" mass="34147">CNPSIGPSFSVFISSIGTQLTQSVINNKILTIAAGQFPPVNMIFAAISFVNIQAFSLNIDTGNVSAGIEQIKAIRNSWNSTGLDDSKLVLVVEFGGIVEIVSSNNIESDINNQQLHPVNVSISNSILPNYEPISDQCKNSTYGYLPWTNLNYQSLYTKIDFVNSNGLAGIAIADITKDSNDLRLTNFILGNIPPLTTYNGTLPNNASSIPTSPTPGSSSNTSAIVGGVIGSFAFAATVAAAGFMLYRKRRAKMSNLFIDTNNQTCSDTNHTNNETNTKNANDLTCHYTLKTKVAVLNFDKWQWLKVLHRLKNAIGA</sequence>
<keyword evidence="1" id="KW-0812">Transmembrane</keyword>
<dbReference type="InterPro" id="IPR017853">
    <property type="entry name" value="GH"/>
</dbReference>
<keyword evidence="1" id="KW-1133">Transmembrane helix</keyword>
<keyword evidence="1" id="KW-0472">Membrane</keyword>
<dbReference type="Proteomes" id="UP000789405">
    <property type="component" value="Unassembled WGS sequence"/>
</dbReference>
<dbReference type="SUPFAM" id="SSF51445">
    <property type="entry name" value="(Trans)glycosidases"/>
    <property type="match status" value="1"/>
</dbReference>
<feature type="transmembrane region" description="Helical" evidence="1">
    <location>
        <begin position="223"/>
        <end position="246"/>
    </location>
</feature>